<dbReference type="Proteomes" id="UP000825935">
    <property type="component" value="Chromosome 37"/>
</dbReference>
<sequence length="63" mass="7084">MKDLEICGGVQPGDFWSLPVMAFSHRACFRFTSSRFEALCRNQCPCRSEVMVSQVLPHGGCLF</sequence>
<comment type="caution">
    <text evidence="1">The sequence shown here is derived from an EMBL/GenBank/DDBJ whole genome shotgun (WGS) entry which is preliminary data.</text>
</comment>
<keyword evidence="2" id="KW-1185">Reference proteome</keyword>
<gene>
    <name evidence="1" type="ORF">KP509_37G008900</name>
</gene>
<dbReference type="EMBL" id="CM035442">
    <property type="protein sequence ID" value="KAH7279184.1"/>
    <property type="molecule type" value="Genomic_DNA"/>
</dbReference>
<organism evidence="1 2">
    <name type="scientific">Ceratopteris richardii</name>
    <name type="common">Triangle waterfern</name>
    <dbReference type="NCBI Taxonomy" id="49495"/>
    <lineage>
        <taxon>Eukaryota</taxon>
        <taxon>Viridiplantae</taxon>
        <taxon>Streptophyta</taxon>
        <taxon>Embryophyta</taxon>
        <taxon>Tracheophyta</taxon>
        <taxon>Polypodiopsida</taxon>
        <taxon>Polypodiidae</taxon>
        <taxon>Polypodiales</taxon>
        <taxon>Pteridineae</taxon>
        <taxon>Pteridaceae</taxon>
        <taxon>Parkerioideae</taxon>
        <taxon>Ceratopteris</taxon>
    </lineage>
</organism>
<evidence type="ECO:0000313" key="1">
    <source>
        <dbReference type="EMBL" id="KAH7279184.1"/>
    </source>
</evidence>
<proteinExistence type="predicted"/>
<protein>
    <submittedName>
        <fullName evidence="1">Uncharacterized protein</fullName>
    </submittedName>
</protein>
<name>A0A8T2Q600_CERRI</name>
<reference evidence="1" key="1">
    <citation type="submission" date="2021-08" db="EMBL/GenBank/DDBJ databases">
        <title>WGS assembly of Ceratopteris richardii.</title>
        <authorList>
            <person name="Marchant D.B."/>
            <person name="Chen G."/>
            <person name="Jenkins J."/>
            <person name="Shu S."/>
            <person name="Leebens-Mack J."/>
            <person name="Grimwood J."/>
            <person name="Schmutz J."/>
            <person name="Soltis P."/>
            <person name="Soltis D."/>
            <person name="Chen Z.-H."/>
        </authorList>
    </citation>
    <scope>NUCLEOTIDE SEQUENCE</scope>
    <source>
        <strain evidence="1">Whitten #5841</strain>
        <tissue evidence="1">Leaf</tissue>
    </source>
</reference>
<dbReference type="AlphaFoldDB" id="A0A8T2Q600"/>
<evidence type="ECO:0000313" key="2">
    <source>
        <dbReference type="Proteomes" id="UP000825935"/>
    </source>
</evidence>
<accession>A0A8T2Q600</accession>